<organism evidence="1 2">
    <name type="scientific">Undibacterium oligocarboniphilum</name>
    <dbReference type="NCBI Taxonomy" id="666702"/>
    <lineage>
        <taxon>Bacteria</taxon>
        <taxon>Pseudomonadati</taxon>
        <taxon>Pseudomonadota</taxon>
        <taxon>Betaproteobacteria</taxon>
        <taxon>Burkholderiales</taxon>
        <taxon>Oxalobacteraceae</taxon>
        <taxon>Undibacterium</taxon>
    </lineage>
</organism>
<name>A0A850QU16_9BURK</name>
<evidence type="ECO:0000313" key="1">
    <source>
        <dbReference type="EMBL" id="NVO79496.1"/>
    </source>
</evidence>
<accession>A0A850QU16</accession>
<dbReference type="AlphaFoldDB" id="A0A850QU16"/>
<dbReference type="RefSeq" id="WP_176805223.1">
    <property type="nucleotide sequence ID" value="NZ_JABXYJ010000018.1"/>
</dbReference>
<sequence length="67" mass="7577">MNGRVGYVIQCLESFNFLYMDEDGAVNYTPFLKLAGTTPTYESAFELAADFLHDSFAICTVWVPEKK</sequence>
<protein>
    <submittedName>
        <fullName evidence="1">Uncharacterized protein</fullName>
    </submittedName>
</protein>
<keyword evidence="2" id="KW-1185">Reference proteome</keyword>
<reference evidence="1 2" key="1">
    <citation type="submission" date="2020-06" db="EMBL/GenBank/DDBJ databases">
        <authorList>
            <person name="Qiu C."/>
            <person name="Liu Z."/>
        </authorList>
    </citation>
    <scope>NUCLEOTIDE SEQUENCE [LARGE SCALE GENOMIC DNA]</scope>
    <source>
        <strain evidence="1 2">EM 1</strain>
    </source>
</reference>
<dbReference type="Proteomes" id="UP000588051">
    <property type="component" value="Unassembled WGS sequence"/>
</dbReference>
<proteinExistence type="predicted"/>
<gene>
    <name evidence="1" type="ORF">HV832_16890</name>
</gene>
<comment type="caution">
    <text evidence="1">The sequence shown here is derived from an EMBL/GenBank/DDBJ whole genome shotgun (WGS) entry which is preliminary data.</text>
</comment>
<dbReference type="EMBL" id="JABXYJ010000018">
    <property type="protein sequence ID" value="NVO79496.1"/>
    <property type="molecule type" value="Genomic_DNA"/>
</dbReference>
<evidence type="ECO:0000313" key="2">
    <source>
        <dbReference type="Proteomes" id="UP000588051"/>
    </source>
</evidence>